<dbReference type="Pfam" id="PF00072">
    <property type="entry name" value="Response_reg"/>
    <property type="match status" value="1"/>
</dbReference>
<keyword evidence="8" id="KW-1185">Reference proteome</keyword>
<evidence type="ECO:0000259" key="5">
    <source>
        <dbReference type="PROSITE" id="PS50110"/>
    </source>
</evidence>
<dbReference type="RefSeq" id="WP_389360644.1">
    <property type="nucleotide sequence ID" value="NZ_JBIACK010000004.1"/>
</dbReference>
<gene>
    <name evidence="6" type="ORF">ACFYKX_10025</name>
    <name evidence="7" type="ORF">ACFYKX_11860</name>
</gene>
<dbReference type="InterPro" id="IPR033756">
    <property type="entry name" value="YlxH/NBP35"/>
</dbReference>
<dbReference type="InterPro" id="IPR058245">
    <property type="entry name" value="NreC/VraR/RcsB-like_REC"/>
</dbReference>
<dbReference type="Pfam" id="PF10609">
    <property type="entry name" value="ParA"/>
    <property type="match status" value="1"/>
</dbReference>
<evidence type="ECO:0000256" key="1">
    <source>
        <dbReference type="ARBA" id="ARBA00022741"/>
    </source>
</evidence>
<feature type="compositionally biased region" description="Polar residues" evidence="4">
    <location>
        <begin position="262"/>
        <end position="274"/>
    </location>
</feature>
<dbReference type="EMBL" id="JBIACK010000004">
    <property type="protein sequence ID" value="MFE8700953.1"/>
    <property type="molecule type" value="Genomic_DNA"/>
</dbReference>
<dbReference type="SUPFAM" id="SSF52540">
    <property type="entry name" value="P-loop containing nucleoside triphosphate hydrolases"/>
    <property type="match status" value="1"/>
</dbReference>
<dbReference type="Gene3D" id="3.40.50.300">
    <property type="entry name" value="P-loop containing nucleotide triphosphate hydrolases"/>
    <property type="match status" value="1"/>
</dbReference>
<dbReference type="SMART" id="SM00448">
    <property type="entry name" value="REC"/>
    <property type="match status" value="1"/>
</dbReference>
<dbReference type="CDD" id="cd17535">
    <property type="entry name" value="REC_NarL-like"/>
    <property type="match status" value="1"/>
</dbReference>
<dbReference type="InterPro" id="IPR050625">
    <property type="entry name" value="ParA/MinD_ATPase"/>
</dbReference>
<sequence>MNKIHVLVVDDDLQWTEDLHKVLALDPTIRLLGVANTAGDALEKARATSPHVMLVNYDLPDGDGIQAIQSIQKQFPHIAIIGQVNQPDRNQFQRFQQAGAREVITKNAITSGEVIEVIKKVAPTPQEVPQGYAPQTAQYVTAPPVQVPSAPPYPTYPAQENPNPNGGTPMQPPYSQPPQGQMPPYQTPPQPQAYGQGNPYAPQGGNPYVGQGGHAYPPQGNQAPPQGYGQPPYGQGQVPPQGNPYGQPQGYGQDPYAGASQGYGQPNPYATPQAPQGYGQEQGFGGMNQGMQGMNQPPLHSAARIRTMVIAVNSPKGGVGKSSLSKEMASALALAKIPTSPGQHDRLKVCLVDMDLDYGNIAAMFRLKSVPNISNWADDIKDRMKRNPDEKRLLYSPDQFEPYLLTHQPTGLKVLAAPVLPTQALNVDEGVVEIIIDSLKNYFDVVILDTGNNTKDYTLLSLEKAQKTILVTTAEVPTVRNVQSLLETLHAIQYPKDKLSLVVNNVSKRSDISINDIVTTLGLPFLGSLPEDPRVKQFNNSGDVLVMAKDTEYTNNIRKISHQLVPVFSTKRKHADTGGAGGKKGLFSFFKK</sequence>
<dbReference type="InterPro" id="IPR001789">
    <property type="entry name" value="Sig_transdc_resp-reg_receiver"/>
</dbReference>
<dbReference type="PANTHER" id="PTHR43384:SF13">
    <property type="entry name" value="SLR0110 PROTEIN"/>
    <property type="match status" value="1"/>
</dbReference>
<feature type="compositionally biased region" description="Low complexity" evidence="4">
    <location>
        <begin position="216"/>
        <end position="258"/>
    </location>
</feature>
<dbReference type="SUPFAM" id="SSF52172">
    <property type="entry name" value="CheY-like"/>
    <property type="match status" value="1"/>
</dbReference>
<feature type="compositionally biased region" description="Pro residues" evidence="4">
    <location>
        <begin position="145"/>
        <end position="155"/>
    </location>
</feature>
<dbReference type="Gene3D" id="3.40.50.2300">
    <property type="match status" value="1"/>
</dbReference>
<proteinExistence type="predicted"/>
<comment type="caution">
    <text evidence="3">Lacks conserved residue(s) required for the propagation of feature annotation.</text>
</comment>
<dbReference type="InterPro" id="IPR011006">
    <property type="entry name" value="CheY-like_superfamily"/>
</dbReference>
<feature type="region of interest" description="Disordered" evidence="4">
    <location>
        <begin position="143"/>
        <end position="297"/>
    </location>
</feature>
<name>A0ABW6KDH5_9BACI</name>
<reference evidence="6 8" key="1">
    <citation type="submission" date="2024-08" db="EMBL/GenBank/DDBJ databases">
        <title>Two novel Cytobacillus novel species.</title>
        <authorList>
            <person name="Liu G."/>
        </authorList>
    </citation>
    <scope>NUCLEOTIDE SEQUENCE [LARGE SCALE GENOMIC DNA]</scope>
    <source>
        <strain evidence="6 8">FJAT-54145</strain>
    </source>
</reference>
<evidence type="ECO:0000313" key="8">
    <source>
        <dbReference type="Proteomes" id="UP001601059"/>
    </source>
</evidence>
<evidence type="ECO:0000256" key="3">
    <source>
        <dbReference type="PROSITE-ProRule" id="PRU00169"/>
    </source>
</evidence>
<dbReference type="Proteomes" id="UP001601059">
    <property type="component" value="Unassembled WGS sequence"/>
</dbReference>
<evidence type="ECO:0000313" key="6">
    <source>
        <dbReference type="EMBL" id="MFE8700953.1"/>
    </source>
</evidence>
<evidence type="ECO:0000256" key="4">
    <source>
        <dbReference type="SAM" id="MobiDB-lite"/>
    </source>
</evidence>
<feature type="domain" description="Response regulatory" evidence="5">
    <location>
        <begin position="5"/>
        <end position="121"/>
    </location>
</feature>
<accession>A0ABW6KDH5</accession>
<protein>
    <submittedName>
        <fullName evidence="6">Response regulator</fullName>
    </submittedName>
</protein>
<keyword evidence="1" id="KW-0547">Nucleotide-binding</keyword>
<dbReference type="PROSITE" id="PS50110">
    <property type="entry name" value="RESPONSE_REGULATORY"/>
    <property type="match status" value="1"/>
</dbReference>
<comment type="caution">
    <text evidence="6">The sequence shown here is derived from an EMBL/GenBank/DDBJ whole genome shotgun (WGS) entry which is preliminary data.</text>
</comment>
<evidence type="ECO:0000256" key="2">
    <source>
        <dbReference type="ARBA" id="ARBA00022840"/>
    </source>
</evidence>
<dbReference type="PANTHER" id="PTHR43384">
    <property type="entry name" value="SEPTUM SITE-DETERMINING PROTEIN MIND HOMOLOG, CHLOROPLASTIC-RELATED"/>
    <property type="match status" value="1"/>
</dbReference>
<organism evidence="6 8">
    <name type="scientific">Cytobacillus spartinae</name>
    <dbReference type="NCBI Taxonomy" id="3299023"/>
    <lineage>
        <taxon>Bacteria</taxon>
        <taxon>Bacillati</taxon>
        <taxon>Bacillota</taxon>
        <taxon>Bacilli</taxon>
        <taxon>Bacillales</taxon>
        <taxon>Bacillaceae</taxon>
        <taxon>Cytobacillus</taxon>
    </lineage>
</organism>
<keyword evidence="2" id="KW-0067">ATP-binding</keyword>
<dbReference type="EMBL" id="JBIACK010000004">
    <property type="protein sequence ID" value="MFE8701292.1"/>
    <property type="molecule type" value="Genomic_DNA"/>
</dbReference>
<evidence type="ECO:0000313" key="7">
    <source>
        <dbReference type="EMBL" id="MFE8701292.1"/>
    </source>
</evidence>
<dbReference type="InterPro" id="IPR027417">
    <property type="entry name" value="P-loop_NTPase"/>
</dbReference>